<dbReference type="GO" id="GO:0008237">
    <property type="term" value="F:metallopeptidase activity"/>
    <property type="evidence" value="ECO:0007669"/>
    <property type="project" value="InterPro"/>
</dbReference>
<evidence type="ECO:0000313" key="1">
    <source>
        <dbReference type="EMBL" id="KAJ6261973.1"/>
    </source>
</evidence>
<organism evidence="1 2">
    <name type="scientific">Drechslerella dactyloides</name>
    <name type="common">Nematode-trapping fungus</name>
    <name type="synonym">Arthrobotrys dactyloides</name>
    <dbReference type="NCBI Taxonomy" id="74499"/>
    <lineage>
        <taxon>Eukaryota</taxon>
        <taxon>Fungi</taxon>
        <taxon>Dikarya</taxon>
        <taxon>Ascomycota</taxon>
        <taxon>Pezizomycotina</taxon>
        <taxon>Orbiliomycetes</taxon>
        <taxon>Orbiliales</taxon>
        <taxon>Orbiliaceae</taxon>
        <taxon>Drechslerella</taxon>
    </lineage>
</organism>
<dbReference type="AlphaFoldDB" id="A0AAD6J042"/>
<name>A0AAD6J042_DREDA</name>
<sequence length="197" mass="22060">MQNLYTDPLLDDYGNPRAHDDGTPYLLYQDPDMAAAFFNQDGTSNGRTPFFDVNENEYYSLRNTEPFCTGDIGAVSMRIYGRITLCPSTFSLNGFQNIPAANLVGPQIPLTAYRPASSVLLHEMLHLLLMDRNYRDEVYGVGECLNLARSQGGYDKAYGNPESHAWFALGATLSRMARTRQDDSLYLEWSTGEGFTP</sequence>
<dbReference type="InterPro" id="IPR024079">
    <property type="entry name" value="MetalloPept_cat_dom_sf"/>
</dbReference>
<protein>
    <submittedName>
        <fullName evidence="1">Uncharacterized protein</fullName>
    </submittedName>
</protein>
<proteinExistence type="predicted"/>
<dbReference type="Gene3D" id="3.40.390.10">
    <property type="entry name" value="Collagenase (Catalytic Domain)"/>
    <property type="match status" value="1"/>
</dbReference>
<keyword evidence="2" id="KW-1185">Reference proteome</keyword>
<comment type="caution">
    <text evidence="1">The sequence shown here is derived from an EMBL/GenBank/DDBJ whole genome shotgun (WGS) entry which is preliminary data.</text>
</comment>
<dbReference type="Proteomes" id="UP001221413">
    <property type="component" value="Unassembled WGS sequence"/>
</dbReference>
<evidence type="ECO:0000313" key="2">
    <source>
        <dbReference type="Proteomes" id="UP001221413"/>
    </source>
</evidence>
<reference evidence="1" key="1">
    <citation type="submission" date="2023-01" db="EMBL/GenBank/DDBJ databases">
        <title>The chitinases involved in constricting ring structure development in the nematode-trapping fungus Drechslerella dactyloides.</title>
        <authorList>
            <person name="Wang R."/>
            <person name="Zhang L."/>
            <person name="Tang P."/>
            <person name="Li S."/>
            <person name="Liang L."/>
        </authorList>
    </citation>
    <scope>NUCLEOTIDE SEQUENCE</scope>
    <source>
        <strain evidence="1">YMF1.00031</strain>
    </source>
</reference>
<dbReference type="SUPFAM" id="SSF55486">
    <property type="entry name" value="Metalloproteases ('zincins'), catalytic domain"/>
    <property type="match status" value="1"/>
</dbReference>
<dbReference type="EMBL" id="JAQGDS010000003">
    <property type="protein sequence ID" value="KAJ6261973.1"/>
    <property type="molecule type" value="Genomic_DNA"/>
</dbReference>
<gene>
    <name evidence="1" type="ORF">Dda_2774</name>
</gene>
<accession>A0AAD6J042</accession>